<dbReference type="Proteomes" id="UP000275408">
    <property type="component" value="Unassembled WGS sequence"/>
</dbReference>
<feature type="region of interest" description="Disordered" evidence="1">
    <location>
        <begin position="419"/>
        <end position="452"/>
    </location>
</feature>
<dbReference type="AlphaFoldDB" id="A0A3M6T7E2"/>
<dbReference type="Gene3D" id="3.10.129.10">
    <property type="entry name" value="Hotdog Thioesterase"/>
    <property type="match status" value="2"/>
</dbReference>
<accession>A0A3M6T7E2</accession>
<dbReference type="InterPro" id="IPR029069">
    <property type="entry name" value="HotDog_dom_sf"/>
</dbReference>
<evidence type="ECO:0000313" key="4">
    <source>
        <dbReference type="Proteomes" id="UP000275408"/>
    </source>
</evidence>
<organism evidence="3 4">
    <name type="scientific">Pocillopora damicornis</name>
    <name type="common">Cauliflower coral</name>
    <name type="synonym">Millepora damicornis</name>
    <dbReference type="NCBI Taxonomy" id="46731"/>
    <lineage>
        <taxon>Eukaryota</taxon>
        <taxon>Metazoa</taxon>
        <taxon>Cnidaria</taxon>
        <taxon>Anthozoa</taxon>
        <taxon>Hexacorallia</taxon>
        <taxon>Scleractinia</taxon>
        <taxon>Astrocoeniina</taxon>
        <taxon>Pocilloporidae</taxon>
        <taxon>Pocillopora</taxon>
    </lineage>
</organism>
<dbReference type="GO" id="GO:0031514">
    <property type="term" value="C:motile cilium"/>
    <property type="evidence" value="ECO:0007669"/>
    <property type="project" value="TreeGrafter"/>
</dbReference>
<protein>
    <recommendedName>
        <fullName evidence="2">Thioesterase domain-containing protein</fullName>
    </recommendedName>
</protein>
<proteinExistence type="predicted"/>
<dbReference type="PANTHER" id="PTHR24274">
    <property type="entry name" value="CILIA- AND FLAGELLA-ASSOCIATED PROTEIN 161"/>
    <property type="match status" value="1"/>
</dbReference>
<feature type="domain" description="Thioesterase" evidence="2">
    <location>
        <begin position="454"/>
        <end position="524"/>
    </location>
</feature>
<comment type="caution">
    <text evidence="3">The sequence shown here is derived from an EMBL/GenBank/DDBJ whole genome shotgun (WGS) entry which is preliminary data.</text>
</comment>
<dbReference type="InterPro" id="IPR055325">
    <property type="entry name" value="CF161"/>
</dbReference>
<evidence type="ECO:0000259" key="2">
    <source>
        <dbReference type="Pfam" id="PF03061"/>
    </source>
</evidence>
<feature type="compositionally biased region" description="Low complexity" evidence="1">
    <location>
        <begin position="420"/>
        <end position="437"/>
    </location>
</feature>
<dbReference type="OrthoDB" id="2126411at2759"/>
<dbReference type="EMBL" id="RCHS01004177">
    <property type="protein sequence ID" value="RMX37219.1"/>
    <property type="molecule type" value="Genomic_DNA"/>
</dbReference>
<keyword evidence="4" id="KW-1185">Reference proteome</keyword>
<dbReference type="Pfam" id="PF03061">
    <property type="entry name" value="4HBT"/>
    <property type="match status" value="1"/>
</dbReference>
<dbReference type="Gene3D" id="2.80.10.50">
    <property type="match status" value="1"/>
</dbReference>
<dbReference type="STRING" id="46731.A0A3M6T7E2"/>
<reference evidence="3 4" key="1">
    <citation type="journal article" date="2018" name="Sci. Rep.">
        <title>Comparative analysis of the Pocillopora damicornis genome highlights role of immune system in coral evolution.</title>
        <authorList>
            <person name="Cunning R."/>
            <person name="Bay R.A."/>
            <person name="Gillette P."/>
            <person name="Baker A.C."/>
            <person name="Traylor-Knowles N."/>
        </authorList>
    </citation>
    <scope>NUCLEOTIDE SEQUENCE [LARGE SCALE GENOMIC DNA]</scope>
    <source>
        <strain evidence="3">RSMAS</strain>
        <tissue evidence="3">Whole animal</tissue>
    </source>
</reference>
<dbReference type="CDD" id="cd03443">
    <property type="entry name" value="PaaI_thioesterase"/>
    <property type="match status" value="1"/>
</dbReference>
<evidence type="ECO:0000256" key="1">
    <source>
        <dbReference type="SAM" id="MobiDB-lite"/>
    </source>
</evidence>
<name>A0A3M6T7E2_POCDA</name>
<dbReference type="SUPFAM" id="SSF54637">
    <property type="entry name" value="Thioesterase/thiol ester dehydrase-isomerase"/>
    <property type="match status" value="1"/>
</dbReference>
<sequence length="554" mass="61847">MTSHANCLALHPLSRFICRQRPNISNALSKVEVHQGFKRNLPYLNPKDLLTTEKVEKSSQMADMEPSNYSTPNETWTVESLDLYKRLKSDLIEQGNGDWLEHKSTIYYGERRLFTKALVNEYPGKFFEYVFFFSKNEKKVKGVIQFGSYTQGPPGSKLIRLQDKLKDFLEKKESGELLIQKASNLLQNILKKVNLSVSHDGYLHYGDTVCIFNPASETALSANMSESKMHDEKRLVGPCDVSASKMTDPCIRNTFVIGPRAEGDGVLRFNEPFALSTLPGVGGELKLMSDRITFNECAKKSRQQLVTLKEDMTFMSCWKILCHDPQQRLETEGMPVPANTKVILNHVKTNQNLAALTEFSFRTPFGREFEVAAKTEVDSHKAEKPSNHWVFRTREVQDAAREHELEREQEFKDLLTRQQAAEAEVAAAPPADEAPGASQNSQPGGSNPPADVCVHGGASATMMDSAIGVCVNKSFPGCVTASLTMNYKSLLPLGATAFVESWVDKVEGRKVYALAELRSPDGKVLYSSSNALFIQLQPQGEDADKWKNAFGDKK</sequence>
<gene>
    <name evidence="3" type="ORF">pdam_00011403</name>
</gene>
<dbReference type="Pfam" id="PF24569">
    <property type="entry name" value="CFAP161"/>
    <property type="match status" value="1"/>
</dbReference>
<dbReference type="PANTHER" id="PTHR24274:SF1">
    <property type="entry name" value="CILIA- AND FLAGELLA-ASSOCIATED PROTEIN 161"/>
    <property type="match status" value="1"/>
</dbReference>
<dbReference type="GO" id="GO:0060271">
    <property type="term" value="P:cilium assembly"/>
    <property type="evidence" value="ECO:0007669"/>
    <property type="project" value="TreeGrafter"/>
</dbReference>
<dbReference type="InterPro" id="IPR006683">
    <property type="entry name" value="Thioestr_dom"/>
</dbReference>
<evidence type="ECO:0000313" key="3">
    <source>
        <dbReference type="EMBL" id="RMX37219.1"/>
    </source>
</evidence>